<dbReference type="Proteomes" id="UP001337655">
    <property type="component" value="Unassembled WGS sequence"/>
</dbReference>
<evidence type="ECO:0000259" key="3">
    <source>
        <dbReference type="Pfam" id="PF07687"/>
    </source>
</evidence>
<keyword evidence="5" id="KW-1185">Reference proteome</keyword>
<accession>A0AAV9PJ47</accession>
<dbReference type="NCBIfam" id="TIGR01891">
    <property type="entry name" value="amidohydrolases"/>
    <property type="match status" value="1"/>
</dbReference>
<sequence>MVEVEQVRSPASSGAIKTRLRDFLLPPLPANLTPYLYEYSMEQHSSGVQHSTADDFVMVEHATQGGTKAKESYLDAISSAVEGISDELRTISLDIHDHPELQYKEFHAHQILTDYLRNQEGWKVTPSAYDIKTAFVAVFDSGREGPVVSFNAEYDALAGIGHACGHNLIAIVSLGAALATAELLRQKDIGGRVVLFGTPAEEGGGGKKRLLDAGAYKDNQVDISLITHPGISPDAALVRTAAYSALKVEFFGKEAHAAARPWDGINALDALIIAYNSISVLRQQTQAGDIIQGQITNGGLRPNIIHAYAAGRFVVRSSSKKRLEALVKRVTACFEAGAHATGAELKVTPGMSYSDHVPNRALGRQYRQSFNRLGGRIPTEELDILDAVTQASTDQGNISHAYPSISPNFWIRSESDGGEQLGGPHTPDFEKAARSEESHELAKRAAKALAATAVGVLTDPDLLADAKKEFEDMVETEGRA</sequence>
<dbReference type="InterPro" id="IPR052030">
    <property type="entry name" value="Peptidase_M20/M20A_hydrolases"/>
</dbReference>
<dbReference type="InterPro" id="IPR017439">
    <property type="entry name" value="Amidohydrolase"/>
</dbReference>
<dbReference type="EMBL" id="JAVRRT010000003">
    <property type="protein sequence ID" value="KAK5173734.1"/>
    <property type="molecule type" value="Genomic_DNA"/>
</dbReference>
<gene>
    <name evidence="4" type="ORF">LTR77_002415</name>
</gene>
<feature type="region of interest" description="Disordered" evidence="2">
    <location>
        <begin position="414"/>
        <end position="440"/>
    </location>
</feature>
<proteinExistence type="inferred from homology"/>
<dbReference type="CDD" id="cd03887">
    <property type="entry name" value="M20_Acy1L2"/>
    <property type="match status" value="1"/>
</dbReference>
<evidence type="ECO:0000256" key="1">
    <source>
        <dbReference type="ARBA" id="ARBA00006247"/>
    </source>
</evidence>
<reference evidence="4 5" key="1">
    <citation type="submission" date="2023-08" db="EMBL/GenBank/DDBJ databases">
        <title>Black Yeasts Isolated from many extreme environments.</title>
        <authorList>
            <person name="Coleine C."/>
            <person name="Stajich J.E."/>
            <person name="Selbmann L."/>
        </authorList>
    </citation>
    <scope>NUCLEOTIDE SEQUENCE [LARGE SCALE GENOMIC DNA]</scope>
    <source>
        <strain evidence="4 5">CCFEE 5935</strain>
    </source>
</reference>
<comment type="similarity">
    <text evidence="1">Belongs to the peptidase M20A family.</text>
</comment>
<dbReference type="Gene3D" id="3.40.630.10">
    <property type="entry name" value="Zn peptidases"/>
    <property type="match status" value="1"/>
</dbReference>
<organism evidence="4 5">
    <name type="scientific">Saxophila tyrrhenica</name>
    <dbReference type="NCBI Taxonomy" id="1690608"/>
    <lineage>
        <taxon>Eukaryota</taxon>
        <taxon>Fungi</taxon>
        <taxon>Dikarya</taxon>
        <taxon>Ascomycota</taxon>
        <taxon>Pezizomycotina</taxon>
        <taxon>Dothideomycetes</taxon>
        <taxon>Dothideomycetidae</taxon>
        <taxon>Mycosphaerellales</taxon>
        <taxon>Extremaceae</taxon>
        <taxon>Saxophila</taxon>
    </lineage>
</organism>
<feature type="domain" description="Peptidase M20 dimerisation" evidence="3">
    <location>
        <begin position="246"/>
        <end position="338"/>
    </location>
</feature>
<evidence type="ECO:0000256" key="2">
    <source>
        <dbReference type="SAM" id="MobiDB-lite"/>
    </source>
</evidence>
<name>A0AAV9PJ47_9PEZI</name>
<dbReference type="GeneID" id="89923762"/>
<dbReference type="SUPFAM" id="SSF55031">
    <property type="entry name" value="Bacterial exopeptidase dimerisation domain"/>
    <property type="match status" value="1"/>
</dbReference>
<dbReference type="PANTHER" id="PTHR30575">
    <property type="entry name" value="PEPTIDASE M20"/>
    <property type="match status" value="1"/>
</dbReference>
<dbReference type="SUPFAM" id="SSF53187">
    <property type="entry name" value="Zn-dependent exopeptidases"/>
    <property type="match status" value="1"/>
</dbReference>
<dbReference type="AlphaFoldDB" id="A0AAV9PJ47"/>
<dbReference type="PANTHER" id="PTHR30575:SF4">
    <property type="entry name" value="PEPTIDASE M20 DOMAIN-CONTAINING PROTEIN 2"/>
    <property type="match status" value="1"/>
</dbReference>
<evidence type="ECO:0000313" key="4">
    <source>
        <dbReference type="EMBL" id="KAK5173734.1"/>
    </source>
</evidence>
<dbReference type="RefSeq" id="XP_064662429.1">
    <property type="nucleotide sequence ID" value="XM_064799674.1"/>
</dbReference>
<dbReference type="Pfam" id="PF01546">
    <property type="entry name" value="Peptidase_M20"/>
    <property type="match status" value="1"/>
</dbReference>
<dbReference type="FunFam" id="3.30.70.360:FF:000004">
    <property type="entry name" value="Peptidase M20 domain-containing protein 2"/>
    <property type="match status" value="1"/>
</dbReference>
<dbReference type="Gene3D" id="3.30.70.360">
    <property type="match status" value="1"/>
</dbReference>
<dbReference type="InterPro" id="IPR002933">
    <property type="entry name" value="Peptidase_M20"/>
</dbReference>
<dbReference type="Pfam" id="PF07687">
    <property type="entry name" value="M20_dimer"/>
    <property type="match status" value="1"/>
</dbReference>
<dbReference type="InterPro" id="IPR036264">
    <property type="entry name" value="Bact_exopeptidase_dim_dom"/>
</dbReference>
<feature type="compositionally biased region" description="Basic and acidic residues" evidence="2">
    <location>
        <begin position="427"/>
        <end position="440"/>
    </location>
</feature>
<dbReference type="InterPro" id="IPR011650">
    <property type="entry name" value="Peptidase_M20_dimer"/>
</dbReference>
<evidence type="ECO:0000313" key="5">
    <source>
        <dbReference type="Proteomes" id="UP001337655"/>
    </source>
</evidence>
<dbReference type="GO" id="GO:0016805">
    <property type="term" value="F:dipeptidase activity"/>
    <property type="evidence" value="ECO:0007669"/>
    <property type="project" value="TreeGrafter"/>
</dbReference>
<protein>
    <recommendedName>
        <fullName evidence="3">Peptidase M20 dimerisation domain-containing protein</fullName>
    </recommendedName>
</protein>
<comment type="caution">
    <text evidence="4">The sequence shown here is derived from an EMBL/GenBank/DDBJ whole genome shotgun (WGS) entry which is preliminary data.</text>
</comment>